<name>A0AAV3XZU4_9GAST</name>
<evidence type="ECO:0000256" key="1">
    <source>
        <dbReference type="SAM" id="MobiDB-lite"/>
    </source>
</evidence>
<keyword evidence="3" id="KW-1185">Reference proteome</keyword>
<dbReference type="AlphaFoldDB" id="A0AAV3XZU4"/>
<feature type="region of interest" description="Disordered" evidence="1">
    <location>
        <begin position="45"/>
        <end position="73"/>
    </location>
</feature>
<organism evidence="2 3">
    <name type="scientific">Plakobranchus ocellatus</name>
    <dbReference type="NCBI Taxonomy" id="259542"/>
    <lineage>
        <taxon>Eukaryota</taxon>
        <taxon>Metazoa</taxon>
        <taxon>Spiralia</taxon>
        <taxon>Lophotrochozoa</taxon>
        <taxon>Mollusca</taxon>
        <taxon>Gastropoda</taxon>
        <taxon>Heterobranchia</taxon>
        <taxon>Euthyneura</taxon>
        <taxon>Panpulmonata</taxon>
        <taxon>Sacoglossa</taxon>
        <taxon>Placobranchoidea</taxon>
        <taxon>Plakobranchidae</taxon>
        <taxon>Plakobranchus</taxon>
    </lineage>
</organism>
<reference evidence="2 3" key="1">
    <citation type="journal article" date="2021" name="Elife">
        <title>Chloroplast acquisition without the gene transfer in kleptoplastic sea slugs, Plakobranchus ocellatus.</title>
        <authorList>
            <person name="Maeda T."/>
            <person name="Takahashi S."/>
            <person name="Yoshida T."/>
            <person name="Shimamura S."/>
            <person name="Takaki Y."/>
            <person name="Nagai Y."/>
            <person name="Toyoda A."/>
            <person name="Suzuki Y."/>
            <person name="Arimoto A."/>
            <person name="Ishii H."/>
            <person name="Satoh N."/>
            <person name="Nishiyama T."/>
            <person name="Hasebe M."/>
            <person name="Maruyama T."/>
            <person name="Minagawa J."/>
            <person name="Obokata J."/>
            <person name="Shigenobu S."/>
        </authorList>
    </citation>
    <scope>NUCLEOTIDE SEQUENCE [LARGE SCALE GENOMIC DNA]</scope>
</reference>
<accession>A0AAV3XZU4</accession>
<evidence type="ECO:0000313" key="3">
    <source>
        <dbReference type="Proteomes" id="UP000735302"/>
    </source>
</evidence>
<dbReference type="EMBL" id="BLXT01000298">
    <property type="protein sequence ID" value="GFN75732.1"/>
    <property type="molecule type" value="Genomic_DNA"/>
</dbReference>
<comment type="caution">
    <text evidence="2">The sequence shown here is derived from an EMBL/GenBank/DDBJ whole genome shotgun (WGS) entry which is preliminary data.</text>
</comment>
<gene>
    <name evidence="2" type="ORF">PoB_000223800</name>
</gene>
<sequence length="114" mass="12554">MVSSSHIFVGLEPVSSSKARRARLQLGPPIPMIWFVYISSPQQDDLRLPGPQPGQGASGGARTLDRRVPADLRLENNNDRRQLKLLLYLPRLHTPGPSSCKSLIHHEAVSVVIS</sequence>
<dbReference type="Proteomes" id="UP000735302">
    <property type="component" value="Unassembled WGS sequence"/>
</dbReference>
<protein>
    <submittedName>
        <fullName evidence="2">Uncharacterized protein</fullName>
    </submittedName>
</protein>
<proteinExistence type="predicted"/>
<feature type="compositionally biased region" description="Basic and acidic residues" evidence="1">
    <location>
        <begin position="63"/>
        <end position="73"/>
    </location>
</feature>
<evidence type="ECO:0000313" key="2">
    <source>
        <dbReference type="EMBL" id="GFN75732.1"/>
    </source>
</evidence>